<dbReference type="Gene3D" id="3.40.50.12390">
    <property type="match status" value="1"/>
</dbReference>
<dbReference type="GO" id="GO:0003723">
    <property type="term" value="F:RNA binding"/>
    <property type="evidence" value="ECO:0007669"/>
    <property type="project" value="TreeGrafter"/>
</dbReference>
<dbReference type="PANTHER" id="PTHR12341">
    <property type="entry name" value="5'-&gt;3' EXORIBONUCLEASE"/>
    <property type="match status" value="1"/>
</dbReference>
<gene>
    <name evidence="3" type="ORF">Catovirus_2_82</name>
</gene>
<dbReference type="GO" id="GO:0004534">
    <property type="term" value="F:5'-3' RNA exonuclease activity"/>
    <property type="evidence" value="ECO:0007669"/>
    <property type="project" value="TreeGrafter"/>
</dbReference>
<dbReference type="PANTHER" id="PTHR12341:SF7">
    <property type="entry name" value="5'-3' EXORIBONUCLEASE 1"/>
    <property type="match status" value="1"/>
</dbReference>
<dbReference type="Pfam" id="PF03159">
    <property type="entry name" value="XRN_N"/>
    <property type="match status" value="1"/>
</dbReference>
<dbReference type="InterPro" id="IPR004859">
    <property type="entry name" value="Xrn1_N"/>
</dbReference>
<evidence type="ECO:0000259" key="2">
    <source>
        <dbReference type="Pfam" id="PF03159"/>
    </source>
</evidence>
<evidence type="ECO:0000313" key="3">
    <source>
        <dbReference type="EMBL" id="ARF09133.1"/>
    </source>
</evidence>
<organism evidence="3">
    <name type="scientific">Catovirus CTV1</name>
    <dbReference type="NCBI Taxonomy" id="1977631"/>
    <lineage>
        <taxon>Viruses</taxon>
        <taxon>Varidnaviria</taxon>
        <taxon>Bamfordvirae</taxon>
        <taxon>Nucleocytoviricota</taxon>
        <taxon>Megaviricetes</taxon>
        <taxon>Imitervirales</taxon>
        <taxon>Mimiviridae</taxon>
        <taxon>Klosneuvirinae</taxon>
        <taxon>Catovirus</taxon>
    </lineage>
</organism>
<protein>
    <submittedName>
        <fullName evidence="3">XRN 5'-3' exonuclease</fullName>
    </submittedName>
</protein>
<dbReference type="InterPro" id="IPR027073">
    <property type="entry name" value="5_3_exoribonuclease"/>
</dbReference>
<dbReference type="EMBL" id="KY684084">
    <property type="protein sequence ID" value="ARF09133.1"/>
    <property type="molecule type" value="Genomic_DNA"/>
</dbReference>
<proteinExistence type="inferred from homology"/>
<keyword evidence="3" id="KW-0269">Exonuclease</keyword>
<dbReference type="GO" id="GO:0000956">
    <property type="term" value="P:nuclear-transcribed mRNA catabolic process"/>
    <property type="evidence" value="ECO:0007669"/>
    <property type="project" value="TreeGrafter"/>
</dbReference>
<keyword evidence="3" id="KW-0540">Nuclease</keyword>
<sequence length="470" mass="55570">MGIHNFHKWAKKNYPDCSKKIINNVTTEHLYIDINFCLHNVAYNTTSSVTLLKKLCTFIENMILKITPNKTLTLATDGPAPYAKLLLQRERRQNISKYMDISSKNEINPMCFTPGTIFMTELGIKMKDFIIKLKQKYKVDVFEYFNGPDEAELKLIRQLLINHKNHPNDKHIILSNDADVCVMSTSLHCYDKIYIAVKSQKEIELFDIKEFGQILKVPYIENNMMNYDLSFILLLMGNDYLPKLSYISFDGLIKCYKLVLFKNKFGIINKDFTLNINFMQDLMVFLAINFKNSGWYKSFYATAYNKEMYNNYLQGLIWCIDTYRTAICSKYDYMYQYNASPHPLGIWYYLVLYEVQNISKNPTPIPEHIYALLVLPKKANKFICERYRKYMDNDLKFLYEEDNCETCNEFKSQMSKLHEIIEHMEKMGDDNEKQRIEHTVVSKKLSNHRKTHKNISFKDINFVINLLKKK</sequence>
<feature type="domain" description="Xrn1 N-terminal" evidence="2">
    <location>
        <begin position="1"/>
        <end position="188"/>
    </location>
</feature>
<accession>A0A1V0SBQ1</accession>
<reference evidence="3" key="1">
    <citation type="journal article" date="2017" name="Science">
        <title>Giant viruses with an expanded complement of translation system components.</title>
        <authorList>
            <person name="Schulz F."/>
            <person name="Yutin N."/>
            <person name="Ivanova N.N."/>
            <person name="Ortega D.R."/>
            <person name="Lee T.K."/>
            <person name="Vierheilig J."/>
            <person name="Daims H."/>
            <person name="Horn M."/>
            <person name="Wagner M."/>
            <person name="Jensen G.J."/>
            <person name="Kyrpides N.C."/>
            <person name="Koonin E.V."/>
            <person name="Woyke T."/>
        </authorList>
    </citation>
    <scope>NUCLEOTIDE SEQUENCE</scope>
    <source>
        <strain evidence="3">CTV1</strain>
    </source>
</reference>
<comment type="similarity">
    <text evidence="1">Belongs to the 5'-3' exonuclease family.</text>
</comment>
<name>A0A1V0SBQ1_9VIRU</name>
<evidence type="ECO:0000256" key="1">
    <source>
        <dbReference type="ARBA" id="ARBA00038299"/>
    </source>
</evidence>
<keyword evidence="3" id="KW-0378">Hydrolase</keyword>